<dbReference type="NCBIfam" id="NF002458">
    <property type="entry name" value="PRK01641.1"/>
    <property type="match status" value="1"/>
</dbReference>
<keyword evidence="9 12" id="KW-0456">Lyase</keyword>
<feature type="domain" description="Aconitase A/isopropylmalate dehydratase small subunit swivel" evidence="11">
    <location>
        <begin position="5"/>
        <end position="114"/>
    </location>
</feature>
<dbReference type="CDD" id="cd01577">
    <property type="entry name" value="IPMI_Swivel"/>
    <property type="match status" value="1"/>
</dbReference>
<evidence type="ECO:0000259" key="11">
    <source>
        <dbReference type="Pfam" id="PF00694"/>
    </source>
</evidence>
<gene>
    <name evidence="12" type="primary">leuD1</name>
    <name evidence="12" type="ORF">Mrose_02036</name>
</gene>
<dbReference type="AlphaFoldDB" id="A0A399EPA6"/>
<evidence type="ECO:0000313" key="13">
    <source>
        <dbReference type="Proteomes" id="UP000265341"/>
    </source>
</evidence>
<dbReference type="GO" id="GO:0009098">
    <property type="term" value="P:L-leucine biosynthetic process"/>
    <property type="evidence" value="ECO:0007669"/>
    <property type="project" value="UniProtKB-UniPathway"/>
</dbReference>
<keyword evidence="13" id="KW-1185">Reference proteome</keyword>
<organism evidence="12 13">
    <name type="scientific">Calidithermus roseus</name>
    <dbReference type="NCBI Taxonomy" id="1644118"/>
    <lineage>
        <taxon>Bacteria</taxon>
        <taxon>Thermotogati</taxon>
        <taxon>Deinococcota</taxon>
        <taxon>Deinococci</taxon>
        <taxon>Thermales</taxon>
        <taxon>Thermaceae</taxon>
        <taxon>Calidithermus</taxon>
    </lineage>
</organism>
<dbReference type="RefSeq" id="WP_119277953.1">
    <property type="nucleotide sequence ID" value="NZ_QWLA01000037.1"/>
</dbReference>
<name>A0A399EPA6_9DEIN</name>
<dbReference type="Gene3D" id="3.20.19.10">
    <property type="entry name" value="Aconitase, domain 4"/>
    <property type="match status" value="1"/>
</dbReference>
<evidence type="ECO:0000256" key="5">
    <source>
        <dbReference type="ARBA" id="ARBA00011271"/>
    </source>
</evidence>
<dbReference type="InterPro" id="IPR050075">
    <property type="entry name" value="LeuD"/>
</dbReference>
<dbReference type="UniPathway" id="UPA00048">
    <property type="reaction ID" value="UER00071"/>
</dbReference>
<evidence type="ECO:0000256" key="7">
    <source>
        <dbReference type="ARBA" id="ARBA00022430"/>
    </source>
</evidence>
<evidence type="ECO:0000256" key="3">
    <source>
        <dbReference type="ARBA" id="ARBA00004729"/>
    </source>
</evidence>
<evidence type="ECO:0000256" key="10">
    <source>
        <dbReference type="ARBA" id="ARBA00023304"/>
    </source>
</evidence>
<comment type="caution">
    <text evidence="12">The sequence shown here is derived from an EMBL/GenBank/DDBJ whole genome shotgun (WGS) entry which is preliminary data.</text>
</comment>
<dbReference type="PANTHER" id="PTHR43345">
    <property type="entry name" value="3-ISOPROPYLMALATE DEHYDRATASE SMALL SUBUNIT 2-RELATED-RELATED"/>
    <property type="match status" value="1"/>
</dbReference>
<keyword evidence="8" id="KW-0028">Amino-acid biosynthesis</keyword>
<comment type="subunit">
    <text evidence="5">Heterodimer of LeuC and LeuD.</text>
</comment>
<dbReference type="InterPro" id="IPR015928">
    <property type="entry name" value="Aconitase/3IPM_dehydase_swvl"/>
</dbReference>
<dbReference type="EC" id="4.2.1.33" evidence="6"/>
<dbReference type="InterPro" id="IPR000573">
    <property type="entry name" value="AconitaseA/IPMdHydase_ssu_swvl"/>
</dbReference>
<dbReference type="GO" id="GO:0009316">
    <property type="term" value="C:3-isopropylmalate dehydratase complex"/>
    <property type="evidence" value="ECO:0007669"/>
    <property type="project" value="InterPro"/>
</dbReference>
<sequence>MALERIQQVTGRAVHVPGNDIDTDRITPARYLKVVTFDGLGEALFHDERFNPDGSEKPHPLNDPRFKGASIMLVGANFGCGSSREHSPQAIYRAGFRALIGESFAEIFFGNSTALSMPCVSASKADIEALAAAVEENPALEVTVDVERLEVRYADKTFKVKLPESARKALVEGRWDPIADLLEAGELLEQASARLPKAVKS</sequence>
<dbReference type="SUPFAM" id="SSF52016">
    <property type="entry name" value="LeuD/IlvD-like"/>
    <property type="match status" value="1"/>
</dbReference>
<accession>A0A399EPA6</accession>
<dbReference type="Pfam" id="PF00694">
    <property type="entry name" value="Aconitase_C"/>
    <property type="match status" value="1"/>
</dbReference>
<proteinExistence type="inferred from homology"/>
<evidence type="ECO:0000256" key="9">
    <source>
        <dbReference type="ARBA" id="ARBA00023239"/>
    </source>
</evidence>
<dbReference type="GO" id="GO:0003861">
    <property type="term" value="F:3-isopropylmalate dehydratase activity"/>
    <property type="evidence" value="ECO:0007669"/>
    <property type="project" value="UniProtKB-EC"/>
</dbReference>
<evidence type="ECO:0000256" key="4">
    <source>
        <dbReference type="ARBA" id="ARBA00009845"/>
    </source>
</evidence>
<evidence type="ECO:0000256" key="2">
    <source>
        <dbReference type="ARBA" id="ARBA00002695"/>
    </source>
</evidence>
<dbReference type="InterPro" id="IPR033940">
    <property type="entry name" value="IPMI_Swivel"/>
</dbReference>
<evidence type="ECO:0000256" key="6">
    <source>
        <dbReference type="ARBA" id="ARBA00011998"/>
    </source>
</evidence>
<evidence type="ECO:0000256" key="8">
    <source>
        <dbReference type="ARBA" id="ARBA00022605"/>
    </source>
</evidence>
<comment type="catalytic activity">
    <reaction evidence="1">
        <text>(2R,3S)-3-isopropylmalate = (2S)-2-isopropylmalate</text>
        <dbReference type="Rhea" id="RHEA:32287"/>
        <dbReference type="ChEBI" id="CHEBI:1178"/>
        <dbReference type="ChEBI" id="CHEBI:35121"/>
        <dbReference type="EC" id="4.2.1.33"/>
    </reaction>
</comment>
<comment type="function">
    <text evidence="2">Catalyzes the isomerization between 2-isopropylmalate and 3-isopropylmalate, via the formation of 2-isopropylmaleate.</text>
</comment>
<dbReference type="EMBL" id="QWLA01000037">
    <property type="protein sequence ID" value="RIH85808.1"/>
    <property type="molecule type" value="Genomic_DNA"/>
</dbReference>
<comment type="similarity">
    <text evidence="4">Belongs to the LeuD family. LeuD type 1 subfamily.</text>
</comment>
<dbReference type="NCBIfam" id="TIGR00171">
    <property type="entry name" value="leuD"/>
    <property type="match status" value="1"/>
</dbReference>
<dbReference type="PANTHER" id="PTHR43345:SF5">
    <property type="entry name" value="3-ISOPROPYLMALATE DEHYDRATASE SMALL SUBUNIT"/>
    <property type="match status" value="1"/>
</dbReference>
<reference evidence="12 13" key="1">
    <citation type="submission" date="2018-08" db="EMBL/GenBank/DDBJ databases">
        <title>Meiothermus roseus NBRC 110900 genome sequencing project.</title>
        <authorList>
            <person name="Da Costa M.S."/>
            <person name="Albuquerque L."/>
            <person name="Raposo P."/>
            <person name="Froufe H.J.C."/>
            <person name="Barroso C.S."/>
            <person name="Egas C."/>
        </authorList>
    </citation>
    <scope>NUCLEOTIDE SEQUENCE [LARGE SCALE GENOMIC DNA]</scope>
    <source>
        <strain evidence="12 13">NBRC 110900</strain>
    </source>
</reference>
<evidence type="ECO:0000313" key="12">
    <source>
        <dbReference type="EMBL" id="RIH85808.1"/>
    </source>
</evidence>
<evidence type="ECO:0000256" key="1">
    <source>
        <dbReference type="ARBA" id="ARBA00000491"/>
    </source>
</evidence>
<dbReference type="InterPro" id="IPR004431">
    <property type="entry name" value="3-IsopropMal_deHydase_ssu"/>
</dbReference>
<dbReference type="OrthoDB" id="9777465at2"/>
<protein>
    <recommendedName>
        <fullName evidence="6">3-isopropylmalate dehydratase</fullName>
        <ecNumber evidence="6">4.2.1.33</ecNumber>
    </recommendedName>
</protein>
<dbReference type="Proteomes" id="UP000265341">
    <property type="component" value="Unassembled WGS sequence"/>
</dbReference>
<keyword evidence="10" id="KW-0100">Branched-chain amino acid biosynthesis</keyword>
<comment type="pathway">
    <text evidence="3">Amino-acid biosynthesis; L-leucine biosynthesis; L-leucine from 3-methyl-2-oxobutanoate: step 2/4.</text>
</comment>
<keyword evidence="7" id="KW-0432">Leucine biosynthesis</keyword>